<proteinExistence type="predicted"/>
<protein>
    <submittedName>
        <fullName evidence="2">E5 delta</fullName>
    </submittedName>
</protein>
<dbReference type="EMBL" id="KU298895">
    <property type="protein sequence ID" value="ALT54711.1"/>
    <property type="molecule type" value="Genomic_DNA"/>
</dbReference>
<keyword evidence="1" id="KW-1133">Transmembrane helix</keyword>
<sequence>MLTCQLDDGDTWMALWMLLAFITVLLLLLVFHCRTLYLYSYTK</sequence>
<evidence type="ECO:0000256" key="1">
    <source>
        <dbReference type="SAM" id="Phobius"/>
    </source>
</evidence>
<organismHost>
    <name type="scientific">Homo sapiens</name>
    <name type="common">Human</name>
    <dbReference type="NCBI Taxonomy" id="9606"/>
</organismHost>
<dbReference type="Pfam" id="PF17566">
    <property type="entry name" value="DUF5472"/>
    <property type="match status" value="1"/>
</dbReference>
<evidence type="ECO:0000313" key="2">
    <source>
        <dbReference type="EMBL" id="ALT54711.1"/>
    </source>
</evidence>
<keyword evidence="1" id="KW-0812">Transmembrane</keyword>
<evidence type="ECO:0000313" key="3">
    <source>
        <dbReference type="Proteomes" id="UP000144847"/>
    </source>
</evidence>
<keyword evidence="1" id="KW-0472">Membrane</keyword>
<dbReference type="Proteomes" id="UP000144847">
    <property type="component" value="Genome"/>
</dbReference>
<organism evidence="2 3">
    <name type="scientific">Human papillomavirus 40</name>
    <dbReference type="NCBI Taxonomy" id="10615"/>
    <lineage>
        <taxon>Viruses</taxon>
        <taxon>Monodnaviria</taxon>
        <taxon>Shotokuvirae</taxon>
        <taxon>Cossaviricota</taxon>
        <taxon>Papovaviricetes</taxon>
        <taxon>Zurhausenvirales</taxon>
        <taxon>Papillomaviridae</taxon>
        <taxon>Firstpapillomavirinae</taxon>
        <taxon>Alphapapillomavirus</taxon>
        <taxon>Alphapapillomavirus 8</taxon>
    </lineage>
</organism>
<accession>A0A159DZM2</accession>
<reference evidence="2 3" key="1">
    <citation type="journal article" date="2016" name="Virology">
        <title>Identification of novel human papillomavirus lineages and sublineages in HIV/HPV-coinfected pregnant women by next-generation sequencing.</title>
        <authorList>
            <person name="Siqueira J.D."/>
            <person name="Alves B.M."/>
            <person name="Prellwitz I.M."/>
            <person name="Furtado C."/>
            <person name="Meyrelles A.R."/>
            <person name="Machado E.S."/>
            <person name="Seuanez H.N."/>
            <person name="Soares M.A."/>
            <person name="Soares E.A."/>
        </authorList>
    </citation>
    <scope>NUCLEOTIDE SEQUENCE [LARGE SCALE GENOMIC DNA]</scope>
    <source>
        <strain evidence="2">48A.40</strain>
    </source>
</reference>
<feature type="transmembrane region" description="Helical" evidence="1">
    <location>
        <begin position="12"/>
        <end position="33"/>
    </location>
</feature>
<name>A0A159DZM2_HPV40</name>
<dbReference type="InterPro" id="IPR035154">
    <property type="entry name" value="DUF5472"/>
</dbReference>